<organism evidence="1 2">
    <name type="scientific">Coregonus suidteri</name>
    <dbReference type="NCBI Taxonomy" id="861788"/>
    <lineage>
        <taxon>Eukaryota</taxon>
        <taxon>Metazoa</taxon>
        <taxon>Chordata</taxon>
        <taxon>Craniata</taxon>
        <taxon>Vertebrata</taxon>
        <taxon>Euteleostomi</taxon>
        <taxon>Actinopterygii</taxon>
        <taxon>Neopterygii</taxon>
        <taxon>Teleostei</taxon>
        <taxon>Protacanthopterygii</taxon>
        <taxon>Salmoniformes</taxon>
        <taxon>Salmonidae</taxon>
        <taxon>Coregoninae</taxon>
        <taxon>Coregonus</taxon>
    </lineage>
</organism>
<reference evidence="1 2" key="1">
    <citation type="submission" date="2021-04" db="EMBL/GenBank/DDBJ databases">
        <authorList>
            <person name="De Guttry C."/>
            <person name="Zahm M."/>
            <person name="Klopp C."/>
            <person name="Cabau C."/>
            <person name="Louis A."/>
            <person name="Berthelot C."/>
            <person name="Parey E."/>
            <person name="Roest Crollius H."/>
            <person name="Montfort J."/>
            <person name="Robinson-Rechavi M."/>
            <person name="Bucao C."/>
            <person name="Bouchez O."/>
            <person name="Gislard M."/>
            <person name="Lluch J."/>
            <person name="Milhes M."/>
            <person name="Lampietro C."/>
            <person name="Lopez Roques C."/>
            <person name="Donnadieu C."/>
            <person name="Braasch I."/>
            <person name="Desvignes T."/>
            <person name="Postlethwait J."/>
            <person name="Bobe J."/>
            <person name="Wedekind C."/>
            <person name="Guiguen Y."/>
        </authorList>
    </citation>
    <scope>NUCLEOTIDE SEQUENCE [LARGE SCALE GENOMIC DNA]</scope>
    <source>
        <strain evidence="1">Cs_M1</strain>
        <tissue evidence="1">Blood</tissue>
    </source>
</reference>
<name>A0AAN8KWR2_9TELE</name>
<comment type="caution">
    <text evidence="1">The sequence shown here is derived from an EMBL/GenBank/DDBJ whole genome shotgun (WGS) entry which is preliminary data.</text>
</comment>
<gene>
    <name evidence="1" type="ORF">J4Q44_G00339640</name>
</gene>
<keyword evidence="2" id="KW-1185">Reference proteome</keyword>
<protein>
    <submittedName>
        <fullName evidence="1">Uncharacterized protein</fullName>
    </submittedName>
</protein>
<dbReference type="Proteomes" id="UP001356427">
    <property type="component" value="Unassembled WGS sequence"/>
</dbReference>
<evidence type="ECO:0000313" key="1">
    <source>
        <dbReference type="EMBL" id="KAK6296251.1"/>
    </source>
</evidence>
<accession>A0AAN8KWR2</accession>
<proteinExistence type="predicted"/>
<sequence length="92" mass="9893">MFPLLFPDTCPLHPTTSKAPACPEGDCWKKAGGLDLGVGEEGGTGHHDEVLQGNDESIERGYCSSQWGWDVCTVTSLVGQDSSSAVRKKRQE</sequence>
<dbReference type="AlphaFoldDB" id="A0AAN8KWR2"/>
<evidence type="ECO:0000313" key="2">
    <source>
        <dbReference type="Proteomes" id="UP001356427"/>
    </source>
</evidence>
<dbReference type="EMBL" id="JAGTTL010000033">
    <property type="protein sequence ID" value="KAK6296251.1"/>
    <property type="molecule type" value="Genomic_DNA"/>
</dbReference>